<dbReference type="Pfam" id="PF01883">
    <property type="entry name" value="FeS_assembly_P"/>
    <property type="match status" value="1"/>
</dbReference>
<evidence type="ECO:0000313" key="3">
    <source>
        <dbReference type="Proteomes" id="UP000247465"/>
    </source>
</evidence>
<protein>
    <submittedName>
        <fullName evidence="2">Fe-S protein maturation auxiliary factor SufT</fullName>
    </submittedName>
</protein>
<dbReference type="PANTHER" id="PTHR42831">
    <property type="entry name" value="FE-S PROTEIN MATURATION AUXILIARY FACTOR YITW"/>
    <property type="match status" value="1"/>
</dbReference>
<dbReference type="EMBL" id="CP029803">
    <property type="protein sequence ID" value="AWT60311.1"/>
    <property type="molecule type" value="Genomic_DNA"/>
</dbReference>
<dbReference type="AlphaFoldDB" id="A0A2Z4ADY2"/>
<organism evidence="2 3">
    <name type="scientific">Candidatus Moanibacter tarae</name>
    <dbReference type="NCBI Taxonomy" id="2200854"/>
    <lineage>
        <taxon>Bacteria</taxon>
        <taxon>Pseudomonadati</taxon>
        <taxon>Verrucomicrobiota</taxon>
        <taxon>Opitutia</taxon>
        <taxon>Puniceicoccales</taxon>
        <taxon>Puniceicoccales incertae sedis</taxon>
        <taxon>Candidatus Moanibacter</taxon>
    </lineage>
</organism>
<sequence length="185" mass="20203">MEGQEIELVRDCEVTLVPMGDSAKLLAGSRVIIAQARGGSVTVRYEDGLYRVSSRDVDALGERFVKEFNGDDAIPTEEGTVGSTTDQIWNTLRTCYDPEIPVNIVDLGLIYDLEATELGDGRSRVEVKMTLTAQGCGMGPVIAEDARTKIESLPEVASADVQIVWDPKWTPNMISREGRQVLGID</sequence>
<proteinExistence type="predicted"/>
<dbReference type="PANTHER" id="PTHR42831:SF1">
    <property type="entry name" value="FE-S PROTEIN MATURATION AUXILIARY FACTOR YITW"/>
    <property type="match status" value="1"/>
</dbReference>
<name>A0A2Z4ADY2_9BACT</name>
<dbReference type="Gene3D" id="3.30.300.130">
    <property type="entry name" value="Fe-S cluster assembly (FSCA)"/>
    <property type="match status" value="1"/>
</dbReference>
<dbReference type="KEGG" id="mtar:DF168_01517"/>
<dbReference type="InterPro" id="IPR002744">
    <property type="entry name" value="MIP18-like"/>
</dbReference>
<dbReference type="InterPro" id="IPR034904">
    <property type="entry name" value="FSCA_dom_sf"/>
</dbReference>
<evidence type="ECO:0000313" key="2">
    <source>
        <dbReference type="EMBL" id="AWT60311.1"/>
    </source>
</evidence>
<dbReference type="SUPFAM" id="SSF117916">
    <property type="entry name" value="Fe-S cluster assembly (FSCA) domain-like"/>
    <property type="match status" value="1"/>
</dbReference>
<dbReference type="InterPro" id="IPR052339">
    <property type="entry name" value="Fe-S_Maturation_MIP18"/>
</dbReference>
<accession>A0A2Z4ADY2</accession>
<evidence type="ECO:0000259" key="1">
    <source>
        <dbReference type="Pfam" id="PF01883"/>
    </source>
</evidence>
<feature type="domain" description="MIP18 family-like" evidence="1">
    <location>
        <begin position="86"/>
        <end position="161"/>
    </location>
</feature>
<gene>
    <name evidence="2" type="primary">sufT_2</name>
    <name evidence="2" type="ORF">DF168_01517</name>
</gene>
<dbReference type="Proteomes" id="UP000247465">
    <property type="component" value="Chromosome"/>
</dbReference>
<reference evidence="2 3" key="1">
    <citation type="submission" date="2018-06" db="EMBL/GenBank/DDBJ databases">
        <title>Draft Genome Sequence of a Novel Marine Bacterium Related to the Verrucomicrobia.</title>
        <authorList>
            <person name="Vosseberg J."/>
            <person name="Martijn J."/>
            <person name="Ettema T.J.G."/>
        </authorList>
    </citation>
    <scope>NUCLEOTIDE SEQUENCE [LARGE SCALE GENOMIC DNA]</scope>
    <source>
        <strain evidence="2">TARA_B100001123</strain>
    </source>
</reference>